<dbReference type="OrthoDB" id="158100at2"/>
<keyword evidence="3" id="KW-0732">Signal</keyword>
<comment type="caution">
    <text evidence="4">The sequence shown here is derived from an EMBL/GenBank/DDBJ whole genome shotgun (WGS) entry which is preliminary data.</text>
</comment>
<dbReference type="EMBL" id="LGKN01000009">
    <property type="protein sequence ID" value="KPL86488.1"/>
    <property type="molecule type" value="Genomic_DNA"/>
</dbReference>
<reference evidence="4 5" key="1">
    <citation type="submission" date="2015-07" db="EMBL/GenBank/DDBJ databases">
        <title>Whole genome sequence of Ardenticatena maritima DSM 23922.</title>
        <authorList>
            <person name="Hemp J."/>
            <person name="Ward L.M."/>
            <person name="Pace L.A."/>
            <person name="Fischer W.W."/>
        </authorList>
    </citation>
    <scope>NUCLEOTIDE SEQUENCE [LARGE SCALE GENOMIC DNA]</scope>
    <source>
        <strain evidence="4 5">110S</strain>
    </source>
</reference>
<dbReference type="InterPro" id="IPR006059">
    <property type="entry name" value="SBP"/>
</dbReference>
<dbReference type="PANTHER" id="PTHR30061:SF50">
    <property type="entry name" value="MALTOSE_MALTODEXTRIN-BINDING PERIPLASMIC PROTEIN"/>
    <property type="match status" value="1"/>
</dbReference>
<dbReference type="GO" id="GO:0015768">
    <property type="term" value="P:maltose transport"/>
    <property type="evidence" value="ECO:0007669"/>
    <property type="project" value="TreeGrafter"/>
</dbReference>
<dbReference type="RefSeq" id="WP_054493679.1">
    <property type="nucleotide sequence ID" value="NZ_BBZA01000210.1"/>
</dbReference>
<dbReference type="AlphaFoldDB" id="A0A0P6YAU6"/>
<dbReference type="Gene3D" id="3.40.190.10">
    <property type="entry name" value="Periplasmic binding protein-like II"/>
    <property type="match status" value="1"/>
</dbReference>
<dbReference type="SUPFAM" id="SSF53850">
    <property type="entry name" value="Periplasmic binding protein-like II"/>
    <property type="match status" value="1"/>
</dbReference>
<comment type="similarity">
    <text evidence="1">Belongs to the bacterial solute-binding protein 1 family.</text>
</comment>
<dbReference type="Pfam" id="PF13416">
    <property type="entry name" value="SBP_bac_8"/>
    <property type="match status" value="1"/>
</dbReference>
<evidence type="ECO:0008006" key="6">
    <source>
        <dbReference type="Google" id="ProtNLM"/>
    </source>
</evidence>
<gene>
    <name evidence="4" type="ORF">SE16_14515</name>
</gene>
<sequence>MNAKPEHFPLKTYGLVLLSLFLLTLSACNWRLGTPSESAAEPSPAMSIQSVPSVTPEPEIAEVSAIDPTGRTITLWHALPPRETEALQTIVHSFNTTNPWAIQVELNAATDTLALEQRILATIQTNEHAELVIGADHLLDELQEADMLTPIRPFLNNPRWALSEEDQNALYLNAFPNNSLTTPGGALHVPLNIDVMVLAYNREMMSRLDIETPPATWAELEAQCLAFVEQMQRPCLVLQPNARTLVAIGWTFGVDLLNVEQVQTDDDTLQTFLGFLFSLGERGMLNVVTDQNPFDRVAQGETLFALVGTAQLGDEEEDGIWSATVLPTLVDAPPLPAWGPTITLLNTTPEQTLAGWLFVRWYLTTPTAQQEFAARTHLLPVHQEAVEALKNDERVPPGVRRALLALPETRSLHTTTTWEQFEPVFSNIAIGIFTQSMIPNEALGILRERIR</sequence>
<organism evidence="4 5">
    <name type="scientific">Ardenticatena maritima</name>
    <dbReference type="NCBI Taxonomy" id="872965"/>
    <lineage>
        <taxon>Bacteria</taxon>
        <taxon>Bacillati</taxon>
        <taxon>Chloroflexota</taxon>
        <taxon>Ardenticatenia</taxon>
        <taxon>Ardenticatenales</taxon>
        <taxon>Ardenticatenaceae</taxon>
        <taxon>Ardenticatena</taxon>
    </lineage>
</organism>
<dbReference type="GO" id="GO:0055052">
    <property type="term" value="C:ATP-binding cassette (ABC) transporter complex, substrate-binding subunit-containing"/>
    <property type="evidence" value="ECO:0007669"/>
    <property type="project" value="TreeGrafter"/>
</dbReference>
<evidence type="ECO:0000256" key="3">
    <source>
        <dbReference type="ARBA" id="ARBA00022729"/>
    </source>
</evidence>
<name>A0A0P6YAU6_9CHLR</name>
<dbReference type="GO" id="GO:0042956">
    <property type="term" value="P:maltodextrin transmembrane transport"/>
    <property type="evidence" value="ECO:0007669"/>
    <property type="project" value="TreeGrafter"/>
</dbReference>
<dbReference type="PROSITE" id="PS51257">
    <property type="entry name" value="PROKAR_LIPOPROTEIN"/>
    <property type="match status" value="1"/>
</dbReference>
<keyword evidence="2" id="KW-0813">Transport</keyword>
<dbReference type="GO" id="GO:1901982">
    <property type="term" value="F:maltose binding"/>
    <property type="evidence" value="ECO:0007669"/>
    <property type="project" value="TreeGrafter"/>
</dbReference>
<evidence type="ECO:0000256" key="2">
    <source>
        <dbReference type="ARBA" id="ARBA00022448"/>
    </source>
</evidence>
<evidence type="ECO:0000313" key="5">
    <source>
        <dbReference type="Proteomes" id="UP000050502"/>
    </source>
</evidence>
<proteinExistence type="inferred from homology"/>
<protein>
    <recommendedName>
        <fullName evidence="6">Multiple sugar transport system substrate-binding protein</fullName>
    </recommendedName>
</protein>
<accession>A0A0P6YAU6</accession>
<dbReference type="Proteomes" id="UP000050502">
    <property type="component" value="Unassembled WGS sequence"/>
</dbReference>
<evidence type="ECO:0000313" key="4">
    <source>
        <dbReference type="EMBL" id="KPL86488.1"/>
    </source>
</evidence>
<dbReference type="PANTHER" id="PTHR30061">
    <property type="entry name" value="MALTOSE-BINDING PERIPLASMIC PROTEIN"/>
    <property type="match status" value="1"/>
</dbReference>
<evidence type="ECO:0000256" key="1">
    <source>
        <dbReference type="ARBA" id="ARBA00008520"/>
    </source>
</evidence>